<dbReference type="AlphaFoldDB" id="A0A167V8K2"/>
<sequence>MAIIEKCNGVDHVNPKSWNGDVSVDHVDLAVEWKDGQQQAEALLRGYFGRNEGDFVQIFAKPAHDLLRPLCDHWEFGKCYTIIPSKTTSTSSATPNPTANQLPQSPVHTSPSLSDDGTSTEEPSHGSSKRDMDFDGDAPLGMDFDDFLLDSIDGVVSEKCWALIPRVAGPNKYRRAIPSLSSS</sequence>
<protein>
    <submittedName>
        <fullName evidence="2">Uncharacterized protein</fullName>
    </submittedName>
</protein>
<dbReference type="Proteomes" id="UP000076532">
    <property type="component" value="Unassembled WGS sequence"/>
</dbReference>
<feature type="compositionally biased region" description="Basic and acidic residues" evidence="1">
    <location>
        <begin position="122"/>
        <end position="133"/>
    </location>
</feature>
<name>A0A167V8K2_9AGAM</name>
<feature type="compositionally biased region" description="Low complexity" evidence="1">
    <location>
        <begin position="87"/>
        <end position="100"/>
    </location>
</feature>
<feature type="compositionally biased region" description="Polar residues" evidence="1">
    <location>
        <begin position="101"/>
        <end position="121"/>
    </location>
</feature>
<feature type="region of interest" description="Disordered" evidence="1">
    <location>
        <begin position="87"/>
        <end position="134"/>
    </location>
</feature>
<evidence type="ECO:0000256" key="1">
    <source>
        <dbReference type="SAM" id="MobiDB-lite"/>
    </source>
</evidence>
<proteinExistence type="predicted"/>
<evidence type="ECO:0000313" key="2">
    <source>
        <dbReference type="EMBL" id="KZP04751.1"/>
    </source>
</evidence>
<evidence type="ECO:0000313" key="3">
    <source>
        <dbReference type="Proteomes" id="UP000076532"/>
    </source>
</evidence>
<organism evidence="2 3">
    <name type="scientific">Athelia psychrophila</name>
    <dbReference type="NCBI Taxonomy" id="1759441"/>
    <lineage>
        <taxon>Eukaryota</taxon>
        <taxon>Fungi</taxon>
        <taxon>Dikarya</taxon>
        <taxon>Basidiomycota</taxon>
        <taxon>Agaricomycotina</taxon>
        <taxon>Agaricomycetes</taxon>
        <taxon>Agaricomycetidae</taxon>
        <taxon>Atheliales</taxon>
        <taxon>Atheliaceae</taxon>
        <taxon>Athelia</taxon>
    </lineage>
</organism>
<dbReference type="EMBL" id="KV417891">
    <property type="protein sequence ID" value="KZP04751.1"/>
    <property type="molecule type" value="Genomic_DNA"/>
</dbReference>
<accession>A0A167V8K2</accession>
<keyword evidence="3" id="KW-1185">Reference proteome</keyword>
<reference evidence="2 3" key="1">
    <citation type="journal article" date="2016" name="Mol. Biol. Evol.">
        <title>Comparative Genomics of Early-Diverging Mushroom-Forming Fungi Provides Insights into the Origins of Lignocellulose Decay Capabilities.</title>
        <authorList>
            <person name="Nagy L.G."/>
            <person name="Riley R."/>
            <person name="Tritt A."/>
            <person name="Adam C."/>
            <person name="Daum C."/>
            <person name="Floudas D."/>
            <person name="Sun H."/>
            <person name="Yadav J.S."/>
            <person name="Pangilinan J."/>
            <person name="Larsson K.H."/>
            <person name="Matsuura K."/>
            <person name="Barry K."/>
            <person name="Labutti K."/>
            <person name="Kuo R."/>
            <person name="Ohm R.A."/>
            <person name="Bhattacharya S.S."/>
            <person name="Shirouzu T."/>
            <person name="Yoshinaga Y."/>
            <person name="Martin F.M."/>
            <person name="Grigoriev I.V."/>
            <person name="Hibbett D.S."/>
        </authorList>
    </citation>
    <scope>NUCLEOTIDE SEQUENCE [LARGE SCALE GENOMIC DNA]</scope>
    <source>
        <strain evidence="2 3">CBS 109695</strain>
    </source>
</reference>
<gene>
    <name evidence="2" type="ORF">FIBSPDRAFT_904041</name>
</gene>